<organism evidence="3 4">
    <name type="scientific">Paramecium sonneborni</name>
    <dbReference type="NCBI Taxonomy" id="65129"/>
    <lineage>
        <taxon>Eukaryota</taxon>
        <taxon>Sar</taxon>
        <taxon>Alveolata</taxon>
        <taxon>Ciliophora</taxon>
        <taxon>Intramacronucleata</taxon>
        <taxon>Oligohymenophorea</taxon>
        <taxon>Peniculida</taxon>
        <taxon>Parameciidae</taxon>
        <taxon>Paramecium</taxon>
    </lineage>
</organism>
<dbReference type="PROSITE" id="PS50088">
    <property type="entry name" value="ANK_REPEAT"/>
    <property type="match status" value="1"/>
</dbReference>
<dbReference type="PANTHER" id="PTHR46899:SF3">
    <property type="entry name" value="PROTEIN PHOSPHATASE 1 REGULATORY SUBUNIT 27"/>
    <property type="match status" value="1"/>
</dbReference>
<dbReference type="AlphaFoldDB" id="A0A8S1M6R1"/>
<accession>A0A8S1M6R1</accession>
<dbReference type="InterPro" id="IPR053080">
    <property type="entry name" value="PP1_regulatory_subunit_27"/>
</dbReference>
<dbReference type="OrthoDB" id="301636at2759"/>
<reference evidence="3" key="1">
    <citation type="submission" date="2021-01" db="EMBL/GenBank/DDBJ databases">
        <authorList>
            <consortium name="Genoscope - CEA"/>
            <person name="William W."/>
        </authorList>
    </citation>
    <scope>NUCLEOTIDE SEQUENCE</scope>
</reference>
<feature type="region of interest" description="Disordered" evidence="2">
    <location>
        <begin position="1"/>
        <end position="32"/>
    </location>
</feature>
<keyword evidence="4" id="KW-1185">Reference proteome</keyword>
<evidence type="ECO:0000313" key="4">
    <source>
        <dbReference type="Proteomes" id="UP000692954"/>
    </source>
</evidence>
<dbReference type="EMBL" id="CAJJDN010000032">
    <property type="protein sequence ID" value="CAD8074492.1"/>
    <property type="molecule type" value="Genomic_DNA"/>
</dbReference>
<feature type="region of interest" description="Disordered" evidence="2">
    <location>
        <begin position="81"/>
        <end position="104"/>
    </location>
</feature>
<dbReference type="SMART" id="SM00248">
    <property type="entry name" value="ANK"/>
    <property type="match status" value="2"/>
</dbReference>
<evidence type="ECO:0000256" key="2">
    <source>
        <dbReference type="SAM" id="MobiDB-lite"/>
    </source>
</evidence>
<evidence type="ECO:0000313" key="3">
    <source>
        <dbReference type="EMBL" id="CAD8074492.1"/>
    </source>
</evidence>
<evidence type="ECO:0008006" key="5">
    <source>
        <dbReference type="Google" id="ProtNLM"/>
    </source>
</evidence>
<feature type="repeat" description="ANK" evidence="1">
    <location>
        <begin position="769"/>
        <end position="801"/>
    </location>
</feature>
<evidence type="ECO:0000256" key="1">
    <source>
        <dbReference type="PROSITE-ProRule" id="PRU00023"/>
    </source>
</evidence>
<feature type="compositionally biased region" description="Polar residues" evidence="2">
    <location>
        <begin position="81"/>
        <end position="91"/>
    </location>
</feature>
<comment type="caution">
    <text evidence="3">The sequence shown here is derived from an EMBL/GenBank/DDBJ whole genome shotgun (WGS) entry which is preliminary data.</text>
</comment>
<dbReference type="PANTHER" id="PTHR46899">
    <property type="entry name" value="PROTEIN PHOSPHATASE 1 REGULATORY SUBUNIT 27"/>
    <property type="match status" value="1"/>
</dbReference>
<dbReference type="Pfam" id="PF12796">
    <property type="entry name" value="Ank_2"/>
    <property type="match status" value="1"/>
</dbReference>
<feature type="compositionally biased region" description="Polar residues" evidence="2">
    <location>
        <begin position="10"/>
        <end position="20"/>
    </location>
</feature>
<dbReference type="PROSITE" id="PS50297">
    <property type="entry name" value="ANK_REP_REGION"/>
    <property type="match status" value="1"/>
</dbReference>
<protein>
    <recommendedName>
        <fullName evidence="5">Ankyrin repeat protein</fullName>
    </recommendedName>
</protein>
<dbReference type="InterPro" id="IPR002110">
    <property type="entry name" value="Ankyrin_rpt"/>
</dbReference>
<gene>
    <name evidence="3" type="ORF">PSON_ATCC_30995.1.T0320127</name>
</gene>
<dbReference type="Proteomes" id="UP000692954">
    <property type="component" value="Unassembled WGS sequence"/>
</dbReference>
<keyword evidence="1" id="KW-0040">ANK repeat</keyword>
<proteinExistence type="predicted"/>
<name>A0A8S1M6R1_9CILI</name>
<sequence>MIKRNLKWRINSQRENSTPKPKSISIESPRHPTYLIRRETKSRNSQLKNPLSTYTKYVFHSNQISPVSSPNTSKIFKQEEQQINSPTNNYNQERKHSLSTLSTENRSFKHKLSINNRQFQTESIKLTTQQYTEQNIDMPIDNQVIQQQIDIECSNIDMQQKKISCNYIFDDKKKKKLKQKMQQFQSKEQKKSSTLIDQVIKLIRTIKQPSYRYEAHQRSSRIWQENACFETVKLKQNYTYSQSQFKFYFSQYFDKHLKFYRILEINNQLLQLMNNHQQITKDLQEQRKAVFIDKIYSDAIIEHYKAENLFRFKDEIKTYGMIDFLNENSQISISINHSNSELNRNDKNQSQIEEDDSELFKLAKVNEFSNLTPIKPEQNISLKSYQFQLTHIISELDKKSKNKLLSVDYTIIDQKIYRDNINQIVPTFQEEYSEPTFFKVYKQFYNEIYKDILNGNFGNLNPIDDIEFEAPILEPIQNGNVEKENKIDKKNILYSLRQQKNWLSGFLQKQTQPISEFGFHSHRATIQVFSSKQSSEAGSPQLPQINILQQSSDYQKMKKNIHKSIHNKNALSPKSPGQRDKAQSFQQTDFLLKNQNDISQDSVGEINKITMSKSQQQLPKPMLDINLQYSKIFKKTDSGKNFKEIKMVQSIKSDIGQQDSMSDSVNFNIQQIQLQNKGANPQNIKLETMLLYDQMLKKNRSKKKIASILIEHGLLNQFQEFMDVHRNFNLNGQTQDGIPFISLAAANGHEGVIKHMLNFDVNLNQMDLDGNTPLYYALVHNNFEIADLLIQNGANPYIKNQGK</sequence>